<comment type="caution">
    <text evidence="5">The sequence shown here is derived from an EMBL/GenBank/DDBJ whole genome shotgun (WGS) entry which is preliminary data.</text>
</comment>
<dbReference type="Gene3D" id="2.60.40.3500">
    <property type="match status" value="1"/>
</dbReference>
<dbReference type="PANTHER" id="PTHR30404">
    <property type="entry name" value="N-ACETYLMURAMOYL-L-ALANINE AMIDASE"/>
    <property type="match status" value="1"/>
</dbReference>
<evidence type="ECO:0000259" key="4">
    <source>
        <dbReference type="SMART" id="SM00646"/>
    </source>
</evidence>
<evidence type="ECO:0000256" key="3">
    <source>
        <dbReference type="ARBA" id="ARBA00022801"/>
    </source>
</evidence>
<dbReference type="PANTHER" id="PTHR30404:SF0">
    <property type="entry name" value="N-ACETYLMURAMOYL-L-ALANINE AMIDASE AMIC"/>
    <property type="match status" value="1"/>
</dbReference>
<dbReference type="Proteomes" id="UP001549076">
    <property type="component" value="Unassembled WGS sequence"/>
</dbReference>
<evidence type="ECO:0000313" key="6">
    <source>
        <dbReference type="Proteomes" id="UP001549076"/>
    </source>
</evidence>
<dbReference type="Pfam" id="PF11741">
    <property type="entry name" value="AMIN"/>
    <property type="match status" value="1"/>
</dbReference>
<feature type="domain" description="MurNAc-LAA" evidence="4">
    <location>
        <begin position="256"/>
        <end position="410"/>
    </location>
</feature>
<dbReference type="CDD" id="cd02696">
    <property type="entry name" value="MurNAc-LAA"/>
    <property type="match status" value="1"/>
</dbReference>
<dbReference type="EC" id="3.5.1.28" evidence="2"/>
<gene>
    <name evidence="5" type="ORF">ABID37_000361</name>
</gene>
<dbReference type="InterPro" id="IPR002508">
    <property type="entry name" value="MurNAc-LAA_cat"/>
</dbReference>
<dbReference type="GO" id="GO:0008745">
    <property type="term" value="F:N-acetylmuramoyl-L-alanine amidase activity"/>
    <property type="evidence" value="ECO:0007669"/>
    <property type="project" value="UniProtKB-EC"/>
</dbReference>
<proteinExistence type="predicted"/>
<dbReference type="EMBL" id="JBEPML010000001">
    <property type="protein sequence ID" value="MET3790177.1"/>
    <property type="molecule type" value="Genomic_DNA"/>
</dbReference>
<evidence type="ECO:0000256" key="2">
    <source>
        <dbReference type="ARBA" id="ARBA00011901"/>
    </source>
</evidence>
<name>A0ABV2MX47_9HYPH</name>
<dbReference type="InterPro" id="IPR050695">
    <property type="entry name" value="N-acetylmuramoyl_amidase_3"/>
</dbReference>
<accession>A0ABV2MX47</accession>
<dbReference type="RefSeq" id="WP_354192275.1">
    <property type="nucleotide sequence ID" value="NZ_JBEPML010000001.1"/>
</dbReference>
<organism evidence="5 6">
    <name type="scientific">Aquamicrobium terrae</name>
    <dbReference type="NCBI Taxonomy" id="1324945"/>
    <lineage>
        <taxon>Bacteria</taxon>
        <taxon>Pseudomonadati</taxon>
        <taxon>Pseudomonadota</taxon>
        <taxon>Alphaproteobacteria</taxon>
        <taxon>Hyphomicrobiales</taxon>
        <taxon>Phyllobacteriaceae</taxon>
        <taxon>Aquamicrobium</taxon>
    </lineage>
</organism>
<protein>
    <recommendedName>
        <fullName evidence="2">N-acetylmuramoyl-L-alanine amidase</fullName>
        <ecNumber evidence="2">3.5.1.28</ecNumber>
    </recommendedName>
</protein>
<dbReference type="Pfam" id="PF01520">
    <property type="entry name" value="Amidase_3"/>
    <property type="match status" value="1"/>
</dbReference>
<dbReference type="Gene3D" id="3.40.630.40">
    <property type="entry name" value="Zn-dependent exopeptidases"/>
    <property type="match status" value="1"/>
</dbReference>
<keyword evidence="3 5" id="KW-0378">Hydrolase</keyword>
<keyword evidence="6" id="KW-1185">Reference proteome</keyword>
<comment type="catalytic activity">
    <reaction evidence="1">
        <text>Hydrolyzes the link between N-acetylmuramoyl residues and L-amino acid residues in certain cell-wall glycopeptides.</text>
        <dbReference type="EC" id="3.5.1.28"/>
    </reaction>
</comment>
<reference evidence="5 6" key="1">
    <citation type="submission" date="2024-06" db="EMBL/GenBank/DDBJ databases">
        <title>Genomic Encyclopedia of Type Strains, Phase IV (KMG-IV): sequencing the most valuable type-strain genomes for metagenomic binning, comparative biology and taxonomic classification.</title>
        <authorList>
            <person name="Goeker M."/>
        </authorList>
    </citation>
    <scope>NUCLEOTIDE SEQUENCE [LARGE SCALE GENOMIC DNA]</scope>
    <source>
        <strain evidence="5 6">DSM 27865</strain>
    </source>
</reference>
<sequence>MEATRYDIGSNAPAGKVAGLCRRFGAALMLLVFLAGLQCLLPAPVLAADGLTATEYKMAGDATRMRIVLNFDGEPSPHWFLLRAPHRLVIDLPSTEMKIATADLKARGLVAGVRYGKTGEGNSRLVISGKGPFLVDRLDVLENEDGAGHRLAVEISAASDRQFEEALAEQALTTASTVAGDKGDRRAKTPLRRFTVVLDPGHGGVDGGAEGISGTQEKEVTLAFARELKAKLDATRKYDVMLTRDSDVFLRLDERVRIARQNEADLFISIHADTIRLKGIRGATVYTVSDKASDAEAQALAERENLADQLGGIEVKVDSPEVADILFDLIRRETHSFSMSFANTLVGELSTTVGLINNPHRFAGFKVLRAPDVPSVLVELGYLSNPEDEAQLINPEWRDKAASSIINAIAAFASAKAAAGG</sequence>
<dbReference type="SUPFAM" id="SSF53187">
    <property type="entry name" value="Zn-dependent exopeptidases"/>
    <property type="match status" value="1"/>
</dbReference>
<evidence type="ECO:0000256" key="1">
    <source>
        <dbReference type="ARBA" id="ARBA00001561"/>
    </source>
</evidence>
<dbReference type="SMART" id="SM00646">
    <property type="entry name" value="Ami_3"/>
    <property type="match status" value="1"/>
</dbReference>
<evidence type="ECO:0000313" key="5">
    <source>
        <dbReference type="EMBL" id="MET3790177.1"/>
    </source>
</evidence>
<dbReference type="InterPro" id="IPR021731">
    <property type="entry name" value="AMIN_dom"/>
</dbReference>